<comment type="catalytic activity">
    <reaction evidence="1">
        <text>ATP + protein L-histidine = ADP + protein N-phospho-L-histidine.</text>
        <dbReference type="EC" id="2.7.13.3"/>
    </reaction>
</comment>
<evidence type="ECO:0000256" key="5">
    <source>
        <dbReference type="ARBA" id="ARBA00022741"/>
    </source>
</evidence>
<keyword evidence="7" id="KW-0067">ATP-binding</keyword>
<keyword evidence="3" id="KW-0597">Phosphoprotein</keyword>
<dbReference type="EC" id="2.7.13.3" evidence="2"/>
<dbReference type="PANTHER" id="PTHR43711">
    <property type="entry name" value="TWO-COMPONENT HISTIDINE KINASE"/>
    <property type="match status" value="1"/>
</dbReference>
<evidence type="ECO:0000256" key="8">
    <source>
        <dbReference type="ARBA" id="ARBA00023012"/>
    </source>
</evidence>
<dbReference type="Gene3D" id="3.30.565.10">
    <property type="entry name" value="Histidine kinase-like ATPase, C-terminal domain"/>
    <property type="match status" value="1"/>
</dbReference>
<reference evidence="10 11" key="1">
    <citation type="submission" date="2017-06" db="EMBL/GenBank/DDBJ databases">
        <title>Genome sequencing of cyanobaciteial culture collection at National Institute for Environmental Studies (NIES).</title>
        <authorList>
            <person name="Hirose Y."/>
            <person name="Shimura Y."/>
            <person name="Fujisawa T."/>
            <person name="Nakamura Y."/>
            <person name="Kawachi M."/>
        </authorList>
    </citation>
    <scope>NUCLEOTIDE SEQUENCE [LARGE SCALE GENOMIC DNA]</scope>
    <source>
        <strain evidence="10 11">NIES-21</strain>
    </source>
</reference>
<protein>
    <recommendedName>
        <fullName evidence="2">histidine kinase</fullName>
        <ecNumber evidence="2">2.7.13.3</ecNumber>
    </recommendedName>
</protein>
<evidence type="ECO:0000259" key="9">
    <source>
        <dbReference type="PROSITE" id="PS50109"/>
    </source>
</evidence>
<evidence type="ECO:0000256" key="7">
    <source>
        <dbReference type="ARBA" id="ARBA00022840"/>
    </source>
</evidence>
<dbReference type="AlphaFoldDB" id="A0A1Z4GFE2"/>
<dbReference type="InterPro" id="IPR036097">
    <property type="entry name" value="HisK_dim/P_sf"/>
</dbReference>
<gene>
    <name evidence="10" type="ORF">NIES21_20220</name>
</gene>
<organism evidence="10 11">
    <name type="scientific">Anabaenopsis circularis NIES-21</name>
    <dbReference type="NCBI Taxonomy" id="1085406"/>
    <lineage>
        <taxon>Bacteria</taxon>
        <taxon>Bacillati</taxon>
        <taxon>Cyanobacteriota</taxon>
        <taxon>Cyanophyceae</taxon>
        <taxon>Nostocales</taxon>
        <taxon>Nodulariaceae</taxon>
        <taxon>Anabaenopsis</taxon>
    </lineage>
</organism>
<dbReference type="SMART" id="SM00387">
    <property type="entry name" value="HATPase_c"/>
    <property type="match status" value="1"/>
</dbReference>
<dbReference type="Pfam" id="PF02518">
    <property type="entry name" value="HATPase_c"/>
    <property type="match status" value="1"/>
</dbReference>
<dbReference type="CDD" id="cd00082">
    <property type="entry name" value="HisKA"/>
    <property type="match status" value="1"/>
</dbReference>
<dbReference type="SUPFAM" id="SSF55785">
    <property type="entry name" value="PYP-like sensor domain (PAS domain)"/>
    <property type="match status" value="1"/>
</dbReference>
<dbReference type="InterPro" id="IPR004358">
    <property type="entry name" value="Sig_transdc_His_kin-like_C"/>
</dbReference>
<dbReference type="GO" id="GO:0005524">
    <property type="term" value="F:ATP binding"/>
    <property type="evidence" value="ECO:0007669"/>
    <property type="project" value="UniProtKB-KW"/>
</dbReference>
<dbReference type="EMBL" id="AP018174">
    <property type="protein sequence ID" value="BAY16199.1"/>
    <property type="molecule type" value="Genomic_DNA"/>
</dbReference>
<keyword evidence="5" id="KW-0547">Nucleotide-binding</keyword>
<dbReference type="Gene3D" id="1.10.287.130">
    <property type="match status" value="1"/>
</dbReference>
<dbReference type="Gene3D" id="3.30.450.20">
    <property type="entry name" value="PAS domain"/>
    <property type="match status" value="1"/>
</dbReference>
<feature type="domain" description="Histidine kinase" evidence="9">
    <location>
        <begin position="210"/>
        <end position="425"/>
    </location>
</feature>
<dbReference type="InterPro" id="IPR005467">
    <property type="entry name" value="His_kinase_dom"/>
</dbReference>
<sequence length="425" mass="48666">MNTNGYALVLSISKSVLKPQSELWGFNYFCRCKSDEIVELNMHTLIEELKQVNKHLLQEIVERKQKEASLEKSVTLLRSILESTAHGMIAVSLEEDIVSFNQQFVQMWQIPNSLTISRHSFPCQAFFENQLKEPQLFRDSMWEMKCDCQSDRYDILELKDGRVFAQYSKPQKVNHEVIGRVWSIWDISELSQALEQSKQLGELRAQFLSMLSHQLRTPLNVVSFSNSLLKRHIYEWTEEKTKPLLDRIQIAVEQLSKMLDDIIFFAKAEAAKLHFEAKPLNVVRFCHEIVAQVHTYSSENRINFVSQDCSFTAFFDKKLLEPILKNLLDNAIKYSPSGAVVDFQLSWEQETVIFQVTDRGIGIPTADKARLFEPFYRGSNIANLPGTGLGLAIVKTLVDLHGGHIDMKSEVGVGTTFTIMLPSVK</sequence>
<dbReference type="SUPFAM" id="SSF47384">
    <property type="entry name" value="Homodimeric domain of signal transducing histidine kinase"/>
    <property type="match status" value="1"/>
</dbReference>
<keyword evidence="4" id="KW-0808">Transferase</keyword>
<evidence type="ECO:0000256" key="6">
    <source>
        <dbReference type="ARBA" id="ARBA00022777"/>
    </source>
</evidence>
<accession>A0A1Z4GFE2</accession>
<evidence type="ECO:0000256" key="4">
    <source>
        <dbReference type="ARBA" id="ARBA00022679"/>
    </source>
</evidence>
<dbReference type="InterPro" id="IPR035965">
    <property type="entry name" value="PAS-like_dom_sf"/>
</dbReference>
<dbReference type="InterPro" id="IPR003661">
    <property type="entry name" value="HisK_dim/P_dom"/>
</dbReference>
<dbReference type="PANTHER" id="PTHR43711:SF26">
    <property type="entry name" value="SENSOR HISTIDINE KINASE RCSC"/>
    <property type="match status" value="1"/>
</dbReference>
<keyword evidence="8" id="KW-0902">Two-component regulatory system</keyword>
<dbReference type="SUPFAM" id="SSF55874">
    <property type="entry name" value="ATPase domain of HSP90 chaperone/DNA topoisomerase II/histidine kinase"/>
    <property type="match status" value="1"/>
</dbReference>
<dbReference type="GO" id="GO:0000155">
    <property type="term" value="F:phosphorelay sensor kinase activity"/>
    <property type="evidence" value="ECO:0007669"/>
    <property type="project" value="InterPro"/>
</dbReference>
<keyword evidence="11" id="KW-1185">Reference proteome</keyword>
<evidence type="ECO:0000256" key="3">
    <source>
        <dbReference type="ARBA" id="ARBA00022553"/>
    </source>
</evidence>
<evidence type="ECO:0000313" key="10">
    <source>
        <dbReference type="EMBL" id="BAY16199.1"/>
    </source>
</evidence>
<dbReference type="InterPro" id="IPR050736">
    <property type="entry name" value="Sensor_HK_Regulatory"/>
</dbReference>
<dbReference type="Pfam" id="PF00512">
    <property type="entry name" value="HisKA"/>
    <property type="match status" value="1"/>
</dbReference>
<dbReference type="InterPro" id="IPR036890">
    <property type="entry name" value="HATPase_C_sf"/>
</dbReference>
<dbReference type="PRINTS" id="PR00344">
    <property type="entry name" value="BCTRLSENSOR"/>
</dbReference>
<dbReference type="Proteomes" id="UP000218287">
    <property type="component" value="Chromosome"/>
</dbReference>
<dbReference type="PROSITE" id="PS50109">
    <property type="entry name" value="HIS_KIN"/>
    <property type="match status" value="1"/>
</dbReference>
<dbReference type="FunFam" id="3.30.565.10:FF:000037">
    <property type="entry name" value="Hybrid sensor histidine kinase/response regulator"/>
    <property type="match status" value="1"/>
</dbReference>
<dbReference type="InterPro" id="IPR003594">
    <property type="entry name" value="HATPase_dom"/>
</dbReference>
<evidence type="ECO:0000313" key="11">
    <source>
        <dbReference type="Proteomes" id="UP000218287"/>
    </source>
</evidence>
<evidence type="ECO:0000256" key="2">
    <source>
        <dbReference type="ARBA" id="ARBA00012438"/>
    </source>
</evidence>
<name>A0A1Z4GFE2_9CYAN</name>
<proteinExistence type="predicted"/>
<keyword evidence="6 10" id="KW-0418">Kinase</keyword>
<dbReference type="SMART" id="SM00388">
    <property type="entry name" value="HisKA"/>
    <property type="match status" value="1"/>
</dbReference>
<evidence type="ECO:0000256" key="1">
    <source>
        <dbReference type="ARBA" id="ARBA00000085"/>
    </source>
</evidence>
<dbReference type="CDD" id="cd00075">
    <property type="entry name" value="HATPase"/>
    <property type="match status" value="1"/>
</dbReference>